<dbReference type="InterPro" id="IPR020846">
    <property type="entry name" value="MFS_dom"/>
</dbReference>
<dbReference type="SUPFAM" id="SSF103473">
    <property type="entry name" value="MFS general substrate transporter"/>
    <property type="match status" value="1"/>
</dbReference>
<keyword evidence="4 7" id="KW-0812">Transmembrane</keyword>
<feature type="transmembrane region" description="Helical" evidence="7">
    <location>
        <begin position="36"/>
        <end position="60"/>
    </location>
</feature>
<evidence type="ECO:0000259" key="8">
    <source>
        <dbReference type="PROSITE" id="PS50850"/>
    </source>
</evidence>
<dbReference type="AlphaFoldDB" id="A0A1Y2BA83"/>
<protein>
    <submittedName>
        <fullName evidence="9">And other transporter-domain-containing protein</fullName>
    </submittedName>
</protein>
<dbReference type="STRING" id="71784.A0A1Y2BA83"/>
<dbReference type="InterPro" id="IPR005828">
    <property type="entry name" value="MFS_sugar_transport-like"/>
</dbReference>
<keyword evidence="6 7" id="KW-0472">Membrane</keyword>
<keyword evidence="10" id="KW-1185">Reference proteome</keyword>
<dbReference type="FunFam" id="1.20.1250.20:FF:000134">
    <property type="entry name" value="MFS sugar transporter protein"/>
    <property type="match status" value="1"/>
</dbReference>
<feature type="transmembrane region" description="Helical" evidence="7">
    <location>
        <begin position="158"/>
        <end position="177"/>
    </location>
</feature>
<dbReference type="InterPro" id="IPR005829">
    <property type="entry name" value="Sugar_transporter_CS"/>
</dbReference>
<dbReference type="Gene3D" id="1.20.1250.20">
    <property type="entry name" value="MFS general substrate transporter like domains"/>
    <property type="match status" value="1"/>
</dbReference>
<dbReference type="InterPro" id="IPR036259">
    <property type="entry name" value="MFS_trans_sf"/>
</dbReference>
<comment type="caution">
    <text evidence="9">The sequence shown here is derived from an EMBL/GenBank/DDBJ whole genome shotgun (WGS) entry which is preliminary data.</text>
</comment>
<comment type="similarity">
    <text evidence="2">Belongs to the major facilitator superfamily. Sugar transporter (TC 2.A.1.1) family.</text>
</comment>
<feature type="transmembrane region" description="Helical" evidence="7">
    <location>
        <begin position="409"/>
        <end position="427"/>
    </location>
</feature>
<dbReference type="PROSITE" id="PS00216">
    <property type="entry name" value="SUGAR_TRANSPORT_1"/>
    <property type="match status" value="2"/>
</dbReference>
<sequence>MGLFSAPAAEVGVETWQSKRNNTNPVWFKDSGMRRLAFWMTMCCMTMIGVGYDGALLTGLQANPFWLSYLGIMTAAIALGYIPGGPTGSFLADRYGRKVPVIVGAVLAVAGMIVQVTAKTGNVFLGSRLLIGFSNGMSYCISPVLAAELAHPRQRGPAIALVGSIIAAWTTFGTLNIKSDWSWRLPVILQAMGCVVQLFTIPFAPESPRWLVSRGQNDKALEILARYHANGDQNDELVQFEINEIIAAHQQTLTNKNIGTWRDLLATPGNRKRVYICLITSIGGQCNGYVIITYYLPQILKTVGVTGATQQTALFGGLSIWGLFVAVPAALFVDRLGRRKIWLMTYTWMLVCEICVTALSATFENTGSKGAGIAVVVFLYLVSLAKQSRHGLNVAYPCEIMPTHLRSKGIAIVMMGGYIAQSVNQYVNPVAFDAITWKYYLVYIVILCGLITTFYFYFPETRGYTMEEVALLFDGPTAVFPEHVEEIQLDAAGDNKETLQDRVVPELKL</sequence>
<dbReference type="PROSITE" id="PS00217">
    <property type="entry name" value="SUGAR_TRANSPORT_2"/>
    <property type="match status" value="1"/>
</dbReference>
<dbReference type="InParanoid" id="A0A1Y2BA83"/>
<dbReference type="InterPro" id="IPR050360">
    <property type="entry name" value="MFS_Sugar_Transporters"/>
</dbReference>
<evidence type="ECO:0000313" key="10">
    <source>
        <dbReference type="Proteomes" id="UP000193986"/>
    </source>
</evidence>
<evidence type="ECO:0000256" key="7">
    <source>
        <dbReference type="SAM" id="Phobius"/>
    </source>
</evidence>
<reference evidence="9 10" key="1">
    <citation type="submission" date="2016-07" db="EMBL/GenBank/DDBJ databases">
        <title>Pervasive Adenine N6-methylation of Active Genes in Fungi.</title>
        <authorList>
            <consortium name="DOE Joint Genome Institute"/>
            <person name="Mondo S.J."/>
            <person name="Dannebaum R.O."/>
            <person name="Kuo R.C."/>
            <person name="Labutti K."/>
            <person name="Haridas S."/>
            <person name="Kuo A."/>
            <person name="Salamov A."/>
            <person name="Ahrendt S.R."/>
            <person name="Lipzen A."/>
            <person name="Sullivan W."/>
            <person name="Andreopoulos W.B."/>
            <person name="Clum A."/>
            <person name="Lindquist E."/>
            <person name="Daum C."/>
            <person name="Ramamoorthy G.K."/>
            <person name="Gryganskyi A."/>
            <person name="Culley D."/>
            <person name="Magnuson J.K."/>
            <person name="James T.Y."/>
            <person name="O'Malley M.A."/>
            <person name="Stajich J.E."/>
            <person name="Spatafora J.W."/>
            <person name="Visel A."/>
            <person name="Grigoriev I.V."/>
        </authorList>
    </citation>
    <scope>NUCLEOTIDE SEQUENCE [LARGE SCALE GENOMIC DNA]</scope>
    <source>
        <strain evidence="9 10">68-887.2</strain>
    </source>
</reference>
<feature type="transmembrane region" description="Helical" evidence="7">
    <location>
        <begin position="124"/>
        <end position="146"/>
    </location>
</feature>
<gene>
    <name evidence="9" type="ORF">BCR39DRAFT_564482</name>
</gene>
<dbReference type="PROSITE" id="PS50850">
    <property type="entry name" value="MFS"/>
    <property type="match status" value="1"/>
</dbReference>
<evidence type="ECO:0000313" key="9">
    <source>
        <dbReference type="EMBL" id="ORY31762.1"/>
    </source>
</evidence>
<organism evidence="9 10">
    <name type="scientific">Naematelia encephala</name>
    <dbReference type="NCBI Taxonomy" id="71784"/>
    <lineage>
        <taxon>Eukaryota</taxon>
        <taxon>Fungi</taxon>
        <taxon>Dikarya</taxon>
        <taxon>Basidiomycota</taxon>
        <taxon>Agaricomycotina</taxon>
        <taxon>Tremellomycetes</taxon>
        <taxon>Tremellales</taxon>
        <taxon>Naemateliaceae</taxon>
        <taxon>Naematelia</taxon>
    </lineage>
</organism>
<proteinExistence type="inferred from homology"/>
<feature type="transmembrane region" description="Helical" evidence="7">
    <location>
        <begin position="345"/>
        <end position="363"/>
    </location>
</feature>
<feature type="transmembrane region" description="Helical" evidence="7">
    <location>
        <begin position="439"/>
        <end position="458"/>
    </location>
</feature>
<feature type="transmembrane region" description="Helical" evidence="7">
    <location>
        <begin position="312"/>
        <end position="333"/>
    </location>
</feature>
<evidence type="ECO:0000256" key="6">
    <source>
        <dbReference type="ARBA" id="ARBA00023136"/>
    </source>
</evidence>
<evidence type="ECO:0000256" key="3">
    <source>
        <dbReference type="ARBA" id="ARBA00022448"/>
    </source>
</evidence>
<evidence type="ECO:0000256" key="1">
    <source>
        <dbReference type="ARBA" id="ARBA00004141"/>
    </source>
</evidence>
<dbReference type="GO" id="GO:0016020">
    <property type="term" value="C:membrane"/>
    <property type="evidence" value="ECO:0007669"/>
    <property type="project" value="UniProtKB-SubCell"/>
</dbReference>
<dbReference type="PANTHER" id="PTHR48022">
    <property type="entry name" value="PLASTIDIC GLUCOSE TRANSPORTER 4"/>
    <property type="match status" value="1"/>
</dbReference>
<comment type="subcellular location">
    <subcellularLocation>
        <location evidence="1">Membrane</location>
        <topology evidence="1">Multi-pass membrane protein</topology>
    </subcellularLocation>
</comment>
<evidence type="ECO:0000256" key="2">
    <source>
        <dbReference type="ARBA" id="ARBA00010992"/>
    </source>
</evidence>
<feature type="domain" description="Major facilitator superfamily (MFS) profile" evidence="8">
    <location>
        <begin position="1"/>
        <end position="462"/>
    </location>
</feature>
<feature type="transmembrane region" description="Helical" evidence="7">
    <location>
        <begin position="274"/>
        <end position="292"/>
    </location>
</feature>
<name>A0A1Y2BA83_9TREE</name>
<evidence type="ECO:0000256" key="4">
    <source>
        <dbReference type="ARBA" id="ARBA00022692"/>
    </source>
</evidence>
<feature type="transmembrane region" description="Helical" evidence="7">
    <location>
        <begin position="369"/>
        <end position="388"/>
    </location>
</feature>
<dbReference type="Proteomes" id="UP000193986">
    <property type="component" value="Unassembled WGS sequence"/>
</dbReference>
<dbReference type="GO" id="GO:0005351">
    <property type="term" value="F:carbohydrate:proton symporter activity"/>
    <property type="evidence" value="ECO:0007669"/>
    <property type="project" value="TreeGrafter"/>
</dbReference>
<dbReference type="Pfam" id="PF00083">
    <property type="entry name" value="Sugar_tr"/>
    <property type="match status" value="1"/>
</dbReference>
<accession>A0A1Y2BA83</accession>
<keyword evidence="3" id="KW-0813">Transport</keyword>
<evidence type="ECO:0000256" key="5">
    <source>
        <dbReference type="ARBA" id="ARBA00022989"/>
    </source>
</evidence>
<dbReference type="PANTHER" id="PTHR48022:SF64">
    <property type="entry name" value="MAJOR FACILITATOR SUPERFAMILY (MFS) PROFILE DOMAIN-CONTAINING PROTEIN"/>
    <property type="match status" value="1"/>
</dbReference>
<feature type="transmembrane region" description="Helical" evidence="7">
    <location>
        <begin position="66"/>
        <end position="92"/>
    </location>
</feature>
<keyword evidence="5 7" id="KW-1133">Transmembrane helix</keyword>
<dbReference type="EMBL" id="MCFC01000013">
    <property type="protein sequence ID" value="ORY31762.1"/>
    <property type="molecule type" value="Genomic_DNA"/>
</dbReference>
<dbReference type="OrthoDB" id="6133115at2759"/>
<feature type="transmembrane region" description="Helical" evidence="7">
    <location>
        <begin position="99"/>
        <end position="118"/>
    </location>
</feature>